<dbReference type="EMBL" id="JACGWV010000001">
    <property type="protein sequence ID" value="MBA8807537.1"/>
    <property type="molecule type" value="Genomic_DNA"/>
</dbReference>
<gene>
    <name evidence="1" type="ORF">FHX71_001479</name>
</gene>
<dbReference type="RefSeq" id="WP_182615092.1">
    <property type="nucleotide sequence ID" value="NZ_BAAATF010000007.1"/>
</dbReference>
<sequence length="154" mass="16308">MFAQALTTSLIDGSRTVDSHTVDSDHGTSICRSWANHPGARTTDTDHGGYSAVVDHAPLPPARDTATLSVLRGAAVDVGCGWAFFDGLAPAAGFVRAGLLSNLSPSWDLFEAAEVRSWCTEHCCDEAALVLGRQVHDQDEIDGFFTQFATSLAA</sequence>
<reference evidence="1 2" key="1">
    <citation type="submission" date="2020-07" db="EMBL/GenBank/DDBJ databases">
        <title>Sequencing the genomes of 1000 actinobacteria strains.</title>
        <authorList>
            <person name="Klenk H.-P."/>
        </authorList>
    </citation>
    <scope>NUCLEOTIDE SEQUENCE [LARGE SCALE GENOMIC DNA]</scope>
    <source>
        <strain evidence="1 2">DSM 44121</strain>
    </source>
</reference>
<dbReference type="AlphaFoldDB" id="A0A7W3PDH1"/>
<keyword evidence="2" id="KW-1185">Reference proteome</keyword>
<protein>
    <submittedName>
        <fullName evidence="1">Uncharacterized protein</fullName>
    </submittedName>
</protein>
<name>A0A7W3PDH1_9MICO</name>
<organism evidence="1 2">
    <name type="scientific">Promicromonospora sukumoe</name>
    <dbReference type="NCBI Taxonomy" id="88382"/>
    <lineage>
        <taxon>Bacteria</taxon>
        <taxon>Bacillati</taxon>
        <taxon>Actinomycetota</taxon>
        <taxon>Actinomycetes</taxon>
        <taxon>Micrococcales</taxon>
        <taxon>Promicromonosporaceae</taxon>
        <taxon>Promicromonospora</taxon>
    </lineage>
</organism>
<evidence type="ECO:0000313" key="2">
    <source>
        <dbReference type="Proteomes" id="UP000540568"/>
    </source>
</evidence>
<proteinExistence type="predicted"/>
<accession>A0A7W3PDH1</accession>
<dbReference type="Proteomes" id="UP000540568">
    <property type="component" value="Unassembled WGS sequence"/>
</dbReference>
<evidence type="ECO:0000313" key="1">
    <source>
        <dbReference type="EMBL" id="MBA8807537.1"/>
    </source>
</evidence>
<comment type="caution">
    <text evidence="1">The sequence shown here is derived from an EMBL/GenBank/DDBJ whole genome shotgun (WGS) entry which is preliminary data.</text>
</comment>